<dbReference type="PANTHER" id="PTHR30069:SF46">
    <property type="entry name" value="OAR PROTEIN"/>
    <property type="match status" value="1"/>
</dbReference>
<evidence type="ECO:0000256" key="4">
    <source>
        <dbReference type="ARBA" id="ARBA00022692"/>
    </source>
</evidence>
<feature type="region of interest" description="Disordered" evidence="7">
    <location>
        <begin position="328"/>
        <end position="350"/>
    </location>
</feature>
<keyword evidence="4" id="KW-0812">Transmembrane</keyword>
<keyword evidence="8" id="KW-0732">Signal</keyword>
<evidence type="ECO:0000256" key="2">
    <source>
        <dbReference type="ARBA" id="ARBA00022448"/>
    </source>
</evidence>
<proteinExistence type="predicted"/>
<protein>
    <submittedName>
        <fullName evidence="11">Carboxypeptidase regulatory-like domain-containing protein</fullName>
    </submittedName>
</protein>
<dbReference type="InterPro" id="IPR036942">
    <property type="entry name" value="Beta-barrel_TonB_sf"/>
</dbReference>
<evidence type="ECO:0000256" key="7">
    <source>
        <dbReference type="SAM" id="MobiDB-lite"/>
    </source>
</evidence>
<dbReference type="InterPro" id="IPR037066">
    <property type="entry name" value="Plug_dom_sf"/>
</dbReference>
<dbReference type="SUPFAM" id="SSF49452">
    <property type="entry name" value="Starch-binding domain-like"/>
    <property type="match status" value="1"/>
</dbReference>
<keyword evidence="12" id="KW-1185">Reference proteome</keyword>
<comment type="subcellular location">
    <subcellularLocation>
        <location evidence="1">Cell outer membrane</location>
        <topology evidence="1">Multi-pass membrane protein</topology>
    </subcellularLocation>
</comment>
<keyword evidence="2" id="KW-0813">Transport</keyword>
<dbReference type="Gene3D" id="2.170.130.10">
    <property type="entry name" value="TonB-dependent receptor, plug domain"/>
    <property type="match status" value="1"/>
</dbReference>
<evidence type="ECO:0000256" key="1">
    <source>
        <dbReference type="ARBA" id="ARBA00004571"/>
    </source>
</evidence>
<feature type="chain" id="PRO_5047109167" evidence="8">
    <location>
        <begin position="41"/>
        <end position="1019"/>
    </location>
</feature>
<evidence type="ECO:0000259" key="10">
    <source>
        <dbReference type="Pfam" id="PF25183"/>
    </source>
</evidence>
<feature type="domain" description="TonB-dependent receptor plug" evidence="9">
    <location>
        <begin position="140"/>
        <end position="239"/>
    </location>
</feature>
<dbReference type="PANTHER" id="PTHR30069">
    <property type="entry name" value="TONB-DEPENDENT OUTER MEMBRANE RECEPTOR"/>
    <property type="match status" value="1"/>
</dbReference>
<keyword evidence="6" id="KW-0998">Cell outer membrane</keyword>
<dbReference type="SUPFAM" id="SSF56935">
    <property type="entry name" value="Porins"/>
    <property type="match status" value="1"/>
</dbReference>
<evidence type="ECO:0000256" key="5">
    <source>
        <dbReference type="ARBA" id="ARBA00023136"/>
    </source>
</evidence>
<evidence type="ECO:0000313" key="12">
    <source>
        <dbReference type="Proteomes" id="UP001597425"/>
    </source>
</evidence>
<feature type="signal peptide" evidence="8">
    <location>
        <begin position="1"/>
        <end position="40"/>
    </location>
</feature>
<feature type="domain" description="TonB-dependent transporter Oar-like beta-barrel" evidence="10">
    <location>
        <begin position="349"/>
        <end position="594"/>
    </location>
</feature>
<dbReference type="InterPro" id="IPR057601">
    <property type="entry name" value="Oar-like_b-barrel"/>
</dbReference>
<evidence type="ECO:0000313" key="11">
    <source>
        <dbReference type="EMBL" id="MFD2311831.1"/>
    </source>
</evidence>
<comment type="caution">
    <text evidence="11">The sequence shown here is derived from an EMBL/GenBank/DDBJ whole genome shotgun (WGS) entry which is preliminary data.</text>
</comment>
<evidence type="ECO:0000259" key="9">
    <source>
        <dbReference type="Pfam" id="PF07715"/>
    </source>
</evidence>
<dbReference type="InterPro" id="IPR013784">
    <property type="entry name" value="Carb-bd-like_fold"/>
</dbReference>
<dbReference type="Pfam" id="PF13620">
    <property type="entry name" value="CarboxypepD_reg"/>
    <property type="match status" value="1"/>
</dbReference>
<accession>A0ABW5EE15</accession>
<organism evidence="11 12">
    <name type="scientific">Microbulbifer halophilus</name>
    <dbReference type="NCBI Taxonomy" id="453963"/>
    <lineage>
        <taxon>Bacteria</taxon>
        <taxon>Pseudomonadati</taxon>
        <taxon>Pseudomonadota</taxon>
        <taxon>Gammaproteobacteria</taxon>
        <taxon>Cellvibrionales</taxon>
        <taxon>Microbulbiferaceae</taxon>
        <taxon>Microbulbifer</taxon>
    </lineage>
</organism>
<dbReference type="Pfam" id="PF25183">
    <property type="entry name" value="OMP_b-brl_4"/>
    <property type="match status" value="2"/>
</dbReference>
<reference evidence="12" key="1">
    <citation type="journal article" date="2019" name="Int. J. Syst. Evol. Microbiol.">
        <title>The Global Catalogue of Microorganisms (GCM) 10K type strain sequencing project: providing services to taxonomists for standard genome sequencing and annotation.</title>
        <authorList>
            <consortium name="The Broad Institute Genomics Platform"/>
            <consortium name="The Broad Institute Genome Sequencing Center for Infectious Disease"/>
            <person name="Wu L."/>
            <person name="Ma J."/>
        </authorList>
    </citation>
    <scope>NUCLEOTIDE SEQUENCE [LARGE SCALE GENOMIC DNA]</scope>
    <source>
        <strain evidence="12">KCTC 12848</strain>
    </source>
</reference>
<dbReference type="InterPro" id="IPR012910">
    <property type="entry name" value="Plug_dom"/>
</dbReference>
<name>A0ABW5EE15_9GAMM</name>
<keyword evidence="5" id="KW-0472">Membrane</keyword>
<dbReference type="EMBL" id="JBHUJD010000023">
    <property type="protein sequence ID" value="MFD2311831.1"/>
    <property type="molecule type" value="Genomic_DNA"/>
</dbReference>
<dbReference type="Pfam" id="PF07715">
    <property type="entry name" value="Plug"/>
    <property type="match status" value="1"/>
</dbReference>
<feature type="domain" description="TonB-dependent transporter Oar-like beta-barrel" evidence="10">
    <location>
        <begin position="603"/>
        <end position="978"/>
    </location>
</feature>
<gene>
    <name evidence="11" type="ORF">ACFSKX_15485</name>
</gene>
<dbReference type="RefSeq" id="WP_265722644.1">
    <property type="nucleotide sequence ID" value="NZ_JAPIVK010000026.1"/>
</dbReference>
<dbReference type="Gene3D" id="2.60.40.1120">
    <property type="entry name" value="Carboxypeptidase-like, regulatory domain"/>
    <property type="match status" value="1"/>
</dbReference>
<evidence type="ECO:0000256" key="3">
    <source>
        <dbReference type="ARBA" id="ARBA00022452"/>
    </source>
</evidence>
<evidence type="ECO:0000256" key="8">
    <source>
        <dbReference type="SAM" id="SignalP"/>
    </source>
</evidence>
<dbReference type="Proteomes" id="UP001597425">
    <property type="component" value="Unassembled WGS sequence"/>
</dbReference>
<keyword evidence="3" id="KW-1134">Transmembrane beta strand</keyword>
<sequence length="1019" mass="111921">MTQPNFHREERYTTNPGPRFLKRTALSVALGLSVAGGVQAQSTTGSIFGDAPAGATVVIKNNSGFSRTVTVDDSGEYRVGSLPVGTYVVTAKQDGETVGSRTVPVRIGAGADVSFHNDEMLETVTVVGSNITPAIDVSSTDTRVVLNAEQLERLPLGRSAENIALLAPGVNAGAEGYFDDMVSFGGAGVSENAYYINGFLANDPLSNLGGFSLPYASIEQQETYTGGYGSKYGRSSGGVINQVGQSGSNELKYGTQVVYVPKSLRAGGPRAYYSNLNLPEGYGYEDPDKAGTLYERTSDDYSWSQTYSAYVSGPLIEDKLFGFVSMEGETEESQDAPTAEGAPRVEDSESDNTKIYAKLDWFITQDHLLEYTYMREEYELDGTYSAWDFENGSRGERLDSLPNTENNRSEFSILSYTGYLTDTLTLSATYGHGSFSYKDEPAEEVVNPYISSYTNQDPSIVDDSPIPGLAGGYDARNARDYTDGLRVNLEWLLGDHTLTVGVDNMEFEAANEGTTQLTDLWIYSSADDPSKDINAALGVGAPGGDGYYVQKYLYEDATSMKLEQDAYYIEDRWQVTDDVLLSLGLRNDKFTNYNNVGVPYMESDDQWAPRLGGTWDVFGDSSLKLFANAGRYYLAMPNSVAIRGASASTYTREYFTYEDVDPETGAPLDLTALGPGPVSANGEYGEPVDPQAFAPSDLENMYQDEYILGFEKTLGEDWTYGAKFIFRDLKSAIDDVCDPNRMLDKLAAMGVESDTVDWQYCYMFNPGGSNTFSLANLDAAGNPDGTRTEVTMSADDWEMPNLKREYKAIDLFLERPFDGKWEARVDYTYSKLQGNNEGQVKSEFGQDSISKTQDWDVSELMRHSDGYLANDRRHQLKIRGSYALTEELLLSANANIKSGMPVSCLGYYNPDGSTDEASEAGDPVGYGASYHTCFGEVATPGKERTPWTRSLDMGVTYTPAALEERLNLSLQVFNVLNEQEPLQLDVTSEESPYTVSNTYKVPLGYQTPRYVMFTASLDF</sequence>
<dbReference type="Gene3D" id="2.40.170.20">
    <property type="entry name" value="TonB-dependent receptor, beta-barrel domain"/>
    <property type="match status" value="1"/>
</dbReference>
<dbReference type="InterPro" id="IPR039426">
    <property type="entry name" value="TonB-dep_rcpt-like"/>
</dbReference>
<evidence type="ECO:0000256" key="6">
    <source>
        <dbReference type="ARBA" id="ARBA00023237"/>
    </source>
</evidence>